<name>A0A167UCW0_9AGAM</name>
<protein>
    <submittedName>
        <fullName evidence="1">Uncharacterized protein</fullName>
    </submittedName>
</protein>
<keyword evidence="2" id="KW-1185">Reference proteome</keyword>
<evidence type="ECO:0000313" key="2">
    <source>
        <dbReference type="Proteomes" id="UP000076532"/>
    </source>
</evidence>
<evidence type="ECO:0000313" key="1">
    <source>
        <dbReference type="EMBL" id="KZP03818.1"/>
    </source>
</evidence>
<gene>
    <name evidence="1" type="ORF">FIBSPDRAFT_879110</name>
</gene>
<dbReference type="AlphaFoldDB" id="A0A167UCW0"/>
<accession>A0A167UCW0</accession>
<organism evidence="1 2">
    <name type="scientific">Athelia psychrophila</name>
    <dbReference type="NCBI Taxonomy" id="1759441"/>
    <lineage>
        <taxon>Eukaryota</taxon>
        <taxon>Fungi</taxon>
        <taxon>Dikarya</taxon>
        <taxon>Basidiomycota</taxon>
        <taxon>Agaricomycotina</taxon>
        <taxon>Agaricomycetes</taxon>
        <taxon>Agaricomycetidae</taxon>
        <taxon>Atheliales</taxon>
        <taxon>Atheliaceae</taxon>
        <taxon>Athelia</taxon>
    </lineage>
</organism>
<sequence length="76" mass="8810">MSDVQRTSRICNVERISMKLRAEPGRRSSQAGRLLYIISCLQMVTGREGCTKTPRSFERPNDHIRHIQGLPVMKRR</sequence>
<dbReference type="Proteomes" id="UP000076532">
    <property type="component" value="Unassembled WGS sequence"/>
</dbReference>
<proteinExistence type="predicted"/>
<reference evidence="1 2" key="1">
    <citation type="journal article" date="2016" name="Mol. Biol. Evol.">
        <title>Comparative Genomics of Early-Diverging Mushroom-Forming Fungi Provides Insights into the Origins of Lignocellulose Decay Capabilities.</title>
        <authorList>
            <person name="Nagy L.G."/>
            <person name="Riley R."/>
            <person name="Tritt A."/>
            <person name="Adam C."/>
            <person name="Daum C."/>
            <person name="Floudas D."/>
            <person name="Sun H."/>
            <person name="Yadav J.S."/>
            <person name="Pangilinan J."/>
            <person name="Larsson K.H."/>
            <person name="Matsuura K."/>
            <person name="Barry K."/>
            <person name="Labutti K."/>
            <person name="Kuo R."/>
            <person name="Ohm R.A."/>
            <person name="Bhattacharya S.S."/>
            <person name="Shirouzu T."/>
            <person name="Yoshinaga Y."/>
            <person name="Martin F.M."/>
            <person name="Grigoriev I.V."/>
            <person name="Hibbett D.S."/>
        </authorList>
    </citation>
    <scope>NUCLEOTIDE SEQUENCE [LARGE SCALE GENOMIC DNA]</scope>
    <source>
        <strain evidence="1 2">CBS 109695</strain>
    </source>
</reference>
<dbReference type="EMBL" id="KV417999">
    <property type="protein sequence ID" value="KZP03818.1"/>
    <property type="molecule type" value="Genomic_DNA"/>
</dbReference>